<name>A0ABX6QSR0_9HYPH</name>
<dbReference type="Pfam" id="PF13020">
    <property type="entry name" value="NOV_C"/>
    <property type="match status" value="1"/>
</dbReference>
<accession>A0ABX6QSR0</accession>
<dbReference type="RefSeq" id="WP_138289515.1">
    <property type="nucleotide sequence ID" value="NZ_CP058351.1"/>
</dbReference>
<evidence type="ECO:0000259" key="1">
    <source>
        <dbReference type="Pfam" id="PF13020"/>
    </source>
</evidence>
<protein>
    <submittedName>
        <fullName evidence="2">DUF3883 domain-containing protein</fullName>
    </submittedName>
</protein>
<gene>
    <name evidence="2" type="ORF">FE840_018435</name>
</gene>
<dbReference type="EMBL" id="CP058351">
    <property type="protein sequence ID" value="QLF71631.1"/>
    <property type="molecule type" value="Genomic_DNA"/>
</dbReference>
<keyword evidence="2" id="KW-0614">Plasmid</keyword>
<proteinExistence type="predicted"/>
<keyword evidence="3" id="KW-1185">Reference proteome</keyword>
<feature type="domain" description="Protein NO VEIN C-terminal" evidence="1">
    <location>
        <begin position="158"/>
        <end position="252"/>
    </location>
</feature>
<evidence type="ECO:0000313" key="3">
    <source>
        <dbReference type="Proteomes" id="UP000308530"/>
    </source>
</evidence>
<sequence length="276" mass="31209">MSAESWSDQENDVIVAVYFQMLKDDLACRPYNKAMNNRSLQQCLGRSKGSIEFKNCNISAALVGFGLPYINGYQPRFNFQMSLAEAVSRWLAKNPLFEASNAVTVPSNFADAPTLFLGVPPTMQNSPPRTELAQIEAIARRFDVAGRDERNRTLGKAGEERVFHHERAQLQSIGRRDLAAKVRWVSQEDGDGAGYDIASFAPDGSPRLIEVKTTNGWERTPFYISRNELEVANVRKHEWSLVRLFDFSREVRAFELRPPLEAHVSLMATQYQATFN</sequence>
<dbReference type="Proteomes" id="UP000308530">
    <property type="component" value="Plasmid pPRADMK78_01"/>
</dbReference>
<evidence type="ECO:0000313" key="2">
    <source>
        <dbReference type="EMBL" id="QLF71631.1"/>
    </source>
</evidence>
<dbReference type="InterPro" id="IPR024975">
    <property type="entry name" value="NOV_C"/>
</dbReference>
<reference evidence="2 3" key="1">
    <citation type="submission" date="2020-06" db="EMBL/GenBank/DDBJ databases">
        <title>Genome sequence of Rhizobium sp strain ADMK78.</title>
        <authorList>
            <person name="Rahi P."/>
        </authorList>
    </citation>
    <scope>NUCLEOTIDE SEQUENCE [LARGE SCALE GENOMIC DNA]</scope>
    <source>
        <strain evidence="2 3">ADMK78</strain>
        <plasmid evidence="2 3">pPRADMK78_01</plasmid>
    </source>
</reference>
<organism evidence="2 3">
    <name type="scientific">Peteryoungia desertarenae</name>
    <dbReference type="NCBI Taxonomy" id="1813451"/>
    <lineage>
        <taxon>Bacteria</taxon>
        <taxon>Pseudomonadati</taxon>
        <taxon>Pseudomonadota</taxon>
        <taxon>Alphaproteobacteria</taxon>
        <taxon>Hyphomicrobiales</taxon>
        <taxon>Rhizobiaceae</taxon>
        <taxon>Peteryoungia</taxon>
    </lineage>
</organism>
<geneLocation type="plasmid" evidence="2 3">
    <name>pPRADMK78_01</name>
</geneLocation>